<comment type="caution">
    <text evidence="3">The sequence shown here is derived from an EMBL/GenBank/DDBJ whole genome shotgun (WGS) entry which is preliminary data.</text>
</comment>
<evidence type="ECO:0000313" key="3">
    <source>
        <dbReference type="EMBL" id="MBB3898081.1"/>
    </source>
</evidence>
<reference evidence="3 4" key="1">
    <citation type="submission" date="2020-08" db="EMBL/GenBank/DDBJ databases">
        <title>Genomic Encyclopedia of Type Strains, Phase IV (KMG-IV): sequencing the most valuable type-strain genomes for metagenomic binning, comparative biology and taxonomic classification.</title>
        <authorList>
            <person name="Goeker M."/>
        </authorList>
    </citation>
    <scope>NUCLEOTIDE SEQUENCE [LARGE SCALE GENOMIC DNA]</scope>
    <source>
        <strain evidence="3 4">DSM 19979</strain>
    </source>
</reference>
<keyword evidence="4" id="KW-1185">Reference proteome</keyword>
<dbReference type="CDD" id="cd03039">
    <property type="entry name" value="GST_N_Sigma_like"/>
    <property type="match status" value="1"/>
</dbReference>
<protein>
    <submittedName>
        <fullName evidence="3">Glutathione S-transferase</fullName>
        <ecNumber evidence="3">2.5.1.18</ecNumber>
    </submittedName>
</protein>
<dbReference type="EC" id="2.5.1.18" evidence="3"/>
<dbReference type="AlphaFoldDB" id="A0A840AA69"/>
<gene>
    <name evidence="3" type="ORF">GGQ83_001518</name>
</gene>
<feature type="domain" description="GST N-terminal" evidence="1">
    <location>
        <begin position="3"/>
        <end position="90"/>
    </location>
</feature>
<dbReference type="PROSITE" id="PS50404">
    <property type="entry name" value="GST_NTER"/>
    <property type="match status" value="1"/>
</dbReference>
<dbReference type="SUPFAM" id="SSF52833">
    <property type="entry name" value="Thioredoxin-like"/>
    <property type="match status" value="1"/>
</dbReference>
<sequence length="242" mass="27022">MASYELLYWPGLQGRGEFVRLALEEAGVAYRDIAQEGEEGEASSLVAAGLTEAGLATPPFAPPYLRHGRRVIGQAAAILLYLGDRHGLAPKTETGRLWTHQLQLTIADAVTEAHDTHHPVASQLYYEDQKPEAKRRAEDFCRHRMPKFLGWFETVLRRNPKGGKHLVGARVSYADLSLFQLVAGLTYAFPKASRRALRRTPQVAALANAVAGRPRIAAYLASERRIPFNEYGIFRRYPELDL</sequence>
<dbReference type="EMBL" id="JACIDJ010000002">
    <property type="protein sequence ID" value="MBB3898081.1"/>
    <property type="molecule type" value="Genomic_DNA"/>
</dbReference>
<dbReference type="Gene3D" id="1.20.1050.10">
    <property type="match status" value="1"/>
</dbReference>
<feature type="domain" description="GST C-terminal" evidence="2">
    <location>
        <begin position="99"/>
        <end position="228"/>
    </location>
</feature>
<dbReference type="InterPro" id="IPR036282">
    <property type="entry name" value="Glutathione-S-Trfase_C_sf"/>
</dbReference>
<evidence type="ECO:0000259" key="2">
    <source>
        <dbReference type="PROSITE" id="PS50405"/>
    </source>
</evidence>
<dbReference type="PROSITE" id="PS50405">
    <property type="entry name" value="GST_CTER"/>
    <property type="match status" value="1"/>
</dbReference>
<dbReference type="InterPro" id="IPR036249">
    <property type="entry name" value="Thioredoxin-like_sf"/>
</dbReference>
<dbReference type="Proteomes" id="UP000553193">
    <property type="component" value="Unassembled WGS sequence"/>
</dbReference>
<dbReference type="InterPro" id="IPR004046">
    <property type="entry name" value="GST_C"/>
</dbReference>
<evidence type="ECO:0000313" key="4">
    <source>
        <dbReference type="Proteomes" id="UP000553193"/>
    </source>
</evidence>
<dbReference type="PANTHER" id="PTHR11571:SF263">
    <property type="entry name" value="GLUTATHIONE S-TRANSFERASE"/>
    <property type="match status" value="1"/>
</dbReference>
<name>A0A840AA69_9PROT</name>
<dbReference type="Gene3D" id="3.40.30.10">
    <property type="entry name" value="Glutaredoxin"/>
    <property type="match status" value="1"/>
</dbReference>
<organism evidence="3 4">
    <name type="scientific">Roseococcus suduntuyensis</name>
    <dbReference type="NCBI Taxonomy" id="455361"/>
    <lineage>
        <taxon>Bacteria</taxon>
        <taxon>Pseudomonadati</taxon>
        <taxon>Pseudomonadota</taxon>
        <taxon>Alphaproteobacteria</taxon>
        <taxon>Acetobacterales</taxon>
        <taxon>Roseomonadaceae</taxon>
        <taxon>Roseococcus</taxon>
    </lineage>
</organism>
<accession>A0A840AA69</accession>
<dbReference type="Pfam" id="PF14497">
    <property type="entry name" value="GST_C_3"/>
    <property type="match status" value="1"/>
</dbReference>
<dbReference type="GO" id="GO:0004364">
    <property type="term" value="F:glutathione transferase activity"/>
    <property type="evidence" value="ECO:0007669"/>
    <property type="project" value="UniProtKB-EC"/>
</dbReference>
<proteinExistence type="predicted"/>
<dbReference type="SUPFAM" id="SSF47616">
    <property type="entry name" value="GST C-terminal domain-like"/>
    <property type="match status" value="1"/>
</dbReference>
<dbReference type="PANTHER" id="PTHR11571">
    <property type="entry name" value="GLUTATHIONE S-TRANSFERASE"/>
    <property type="match status" value="1"/>
</dbReference>
<dbReference type="CDD" id="cd03192">
    <property type="entry name" value="GST_C_Sigma_like"/>
    <property type="match status" value="1"/>
</dbReference>
<dbReference type="GO" id="GO:0006749">
    <property type="term" value="P:glutathione metabolic process"/>
    <property type="evidence" value="ECO:0007669"/>
    <property type="project" value="TreeGrafter"/>
</dbReference>
<keyword evidence="3" id="KW-0808">Transferase</keyword>
<dbReference type="InterPro" id="IPR010987">
    <property type="entry name" value="Glutathione-S-Trfase_C-like"/>
</dbReference>
<dbReference type="InterPro" id="IPR050213">
    <property type="entry name" value="GST_superfamily"/>
</dbReference>
<dbReference type="InterPro" id="IPR004045">
    <property type="entry name" value="Glutathione_S-Trfase_N"/>
</dbReference>
<evidence type="ECO:0000259" key="1">
    <source>
        <dbReference type="PROSITE" id="PS50404"/>
    </source>
</evidence>
<dbReference type="RefSeq" id="WP_184383177.1">
    <property type="nucleotide sequence ID" value="NZ_JACIDJ010000002.1"/>
</dbReference>
<dbReference type="FunFam" id="1.20.1050.10:FF:000051">
    <property type="entry name" value="Glutathione S-transferase"/>
    <property type="match status" value="1"/>
</dbReference>